<sequence>MEYQTHRDATAHGVTLFCRRTRKEEKDCDDEISVPPRCTCTTSLHQCLGPCCVNPATRTHSRSLAGRPGHKVLHGVCWETKVCFALFCYYSISERYVCRFFHPPL</sequence>
<gene>
    <name evidence="1" type="primary">jg5966</name>
    <name evidence="1" type="ORF">PAEG_LOCUS13060</name>
</gene>
<evidence type="ECO:0000313" key="2">
    <source>
        <dbReference type="Proteomes" id="UP000838756"/>
    </source>
</evidence>
<protein>
    <submittedName>
        <fullName evidence="1">Jg5966 protein</fullName>
    </submittedName>
</protein>
<organism evidence="1 2">
    <name type="scientific">Pararge aegeria aegeria</name>
    <dbReference type="NCBI Taxonomy" id="348720"/>
    <lineage>
        <taxon>Eukaryota</taxon>
        <taxon>Metazoa</taxon>
        <taxon>Ecdysozoa</taxon>
        <taxon>Arthropoda</taxon>
        <taxon>Hexapoda</taxon>
        <taxon>Insecta</taxon>
        <taxon>Pterygota</taxon>
        <taxon>Neoptera</taxon>
        <taxon>Endopterygota</taxon>
        <taxon>Lepidoptera</taxon>
        <taxon>Glossata</taxon>
        <taxon>Ditrysia</taxon>
        <taxon>Papilionoidea</taxon>
        <taxon>Nymphalidae</taxon>
        <taxon>Satyrinae</taxon>
        <taxon>Satyrini</taxon>
        <taxon>Parargina</taxon>
        <taxon>Pararge</taxon>
    </lineage>
</organism>
<comment type="caution">
    <text evidence="1">The sequence shown here is derived from an EMBL/GenBank/DDBJ whole genome shotgun (WGS) entry which is preliminary data.</text>
</comment>
<reference evidence="1" key="1">
    <citation type="submission" date="2022-03" db="EMBL/GenBank/DDBJ databases">
        <authorList>
            <person name="Lindestad O."/>
        </authorList>
    </citation>
    <scope>NUCLEOTIDE SEQUENCE</scope>
</reference>
<evidence type="ECO:0000313" key="1">
    <source>
        <dbReference type="EMBL" id="CAH2235398.1"/>
    </source>
</evidence>
<name>A0A8S4RDM8_9NEOP</name>
<dbReference type="EMBL" id="CAKXAJ010025123">
    <property type="protein sequence ID" value="CAH2235398.1"/>
    <property type="molecule type" value="Genomic_DNA"/>
</dbReference>
<keyword evidence="2" id="KW-1185">Reference proteome</keyword>
<dbReference type="Proteomes" id="UP000838756">
    <property type="component" value="Unassembled WGS sequence"/>
</dbReference>
<dbReference type="AlphaFoldDB" id="A0A8S4RDM8"/>
<accession>A0A8S4RDM8</accession>
<proteinExistence type="predicted"/>